<proteinExistence type="predicted"/>
<dbReference type="EMBL" id="VSSQ01000010">
    <property type="protein sequence ID" value="MPL59719.1"/>
    <property type="molecule type" value="Genomic_DNA"/>
</dbReference>
<dbReference type="AlphaFoldDB" id="A0A644SYJ0"/>
<gene>
    <name evidence="1" type="ORF">SDC9_05274</name>
</gene>
<organism evidence="1">
    <name type="scientific">bioreactor metagenome</name>
    <dbReference type="NCBI Taxonomy" id="1076179"/>
    <lineage>
        <taxon>unclassified sequences</taxon>
        <taxon>metagenomes</taxon>
        <taxon>ecological metagenomes</taxon>
    </lineage>
</organism>
<comment type="caution">
    <text evidence="1">The sequence shown here is derived from an EMBL/GenBank/DDBJ whole genome shotgun (WGS) entry which is preliminary data.</text>
</comment>
<sequence>MINTSYNAIVERNIGWKGAFATEPYECGWAKEAIFFVRALGDAMSCEVPGIAKIQISPDGIHWIDEGSSFALPRFKDQTSFCKISHFGNWLRIAGDTAGAELKVLVTLSLKS</sequence>
<evidence type="ECO:0000313" key="1">
    <source>
        <dbReference type="EMBL" id="MPL59719.1"/>
    </source>
</evidence>
<name>A0A644SYJ0_9ZZZZ</name>
<reference evidence="1" key="1">
    <citation type="submission" date="2019-08" db="EMBL/GenBank/DDBJ databases">
        <authorList>
            <person name="Kucharzyk K."/>
            <person name="Murdoch R.W."/>
            <person name="Higgins S."/>
            <person name="Loffler F."/>
        </authorList>
    </citation>
    <scope>NUCLEOTIDE SEQUENCE</scope>
</reference>
<protein>
    <submittedName>
        <fullName evidence="1">Uncharacterized protein</fullName>
    </submittedName>
</protein>
<accession>A0A644SYJ0</accession>